<dbReference type="GO" id="GO:0016787">
    <property type="term" value="F:hydrolase activity"/>
    <property type="evidence" value="ECO:0007669"/>
    <property type="project" value="UniProtKB-KW"/>
</dbReference>
<feature type="domain" description="DinB-like" evidence="1">
    <location>
        <begin position="34"/>
        <end position="171"/>
    </location>
</feature>
<dbReference type="NCBIfam" id="NF009807">
    <property type="entry name" value="PRK13291.1"/>
    <property type="match status" value="1"/>
</dbReference>
<dbReference type="Proteomes" id="UP001166021">
    <property type="component" value="Unassembled WGS sequence"/>
</dbReference>
<dbReference type="Gene3D" id="1.20.120.450">
    <property type="entry name" value="dinb family like domain"/>
    <property type="match status" value="1"/>
</dbReference>
<evidence type="ECO:0000259" key="1">
    <source>
        <dbReference type="Pfam" id="PF12867"/>
    </source>
</evidence>
<evidence type="ECO:0000313" key="2">
    <source>
        <dbReference type="EMBL" id="MBD0779111.1"/>
    </source>
</evidence>
<proteinExistence type="predicted"/>
<organism evidence="2 3">
    <name type="scientific">Maribacter aquimaris</name>
    <dbReference type="NCBI Taxonomy" id="2737171"/>
    <lineage>
        <taxon>Bacteria</taxon>
        <taxon>Pseudomonadati</taxon>
        <taxon>Bacteroidota</taxon>
        <taxon>Flavobacteriia</taxon>
        <taxon>Flavobacteriales</taxon>
        <taxon>Flavobacteriaceae</taxon>
        <taxon>Maribacter</taxon>
    </lineage>
</organism>
<comment type="caution">
    <text evidence="2">The sequence shown here is derived from an EMBL/GenBank/DDBJ whole genome shotgun (WGS) entry which is preliminary data.</text>
</comment>
<dbReference type="EMBL" id="JABTCF010000010">
    <property type="protein sequence ID" value="MBD0779111.1"/>
    <property type="molecule type" value="Genomic_DNA"/>
</dbReference>
<reference evidence="2" key="1">
    <citation type="submission" date="2020-05" db="EMBL/GenBank/DDBJ databases">
        <title>The draft genome sequence of Maribacter sp. ANRC-HE7.</title>
        <authorList>
            <person name="Mu L."/>
        </authorList>
    </citation>
    <scope>NUCLEOTIDE SEQUENCE</scope>
    <source>
        <strain evidence="2">ANRC-HE7</strain>
    </source>
</reference>
<keyword evidence="2" id="KW-0378">Hydrolase</keyword>
<keyword evidence="3" id="KW-1185">Reference proteome</keyword>
<dbReference type="InterPro" id="IPR024775">
    <property type="entry name" value="DinB-like"/>
</dbReference>
<dbReference type="Pfam" id="PF12867">
    <property type="entry name" value="DinB_2"/>
    <property type="match status" value="1"/>
</dbReference>
<dbReference type="InterPro" id="IPR034660">
    <property type="entry name" value="DinB/YfiT-like"/>
</dbReference>
<gene>
    <name evidence="2" type="ORF">HPE56_15025</name>
</gene>
<sequence>MENKELEMLRYPLGHFEYSPKVSQDTVDGWIQVLEELPGILENLVTPLTKVQLETPYRPGGWTVRQLVHHIADSHHHSYTRFKWALTEDEPMIKAYGEKSWSKLFDARSAPIALSISYLKALHAKMVFLLKGLSKEDYEKCYIHPDDHSEVSVKENIAKYAWHSQHHCAHIQGLLKRKGW</sequence>
<name>A0ABR7V397_9FLAO</name>
<dbReference type="RefSeq" id="WP_188244569.1">
    <property type="nucleotide sequence ID" value="NZ_JABTCF010000010.1"/>
</dbReference>
<evidence type="ECO:0000313" key="3">
    <source>
        <dbReference type="Proteomes" id="UP001166021"/>
    </source>
</evidence>
<dbReference type="SUPFAM" id="SSF109854">
    <property type="entry name" value="DinB/YfiT-like putative metalloenzymes"/>
    <property type="match status" value="1"/>
</dbReference>
<accession>A0ABR7V397</accession>
<protein>
    <submittedName>
        <fullName evidence="2">Metal-dependent hydrolase</fullName>
    </submittedName>
</protein>